<keyword evidence="6" id="KW-0472">Membrane</keyword>
<dbReference type="Gene3D" id="1.10.3130.20">
    <property type="entry name" value="Phycobilisome linker domain"/>
    <property type="match status" value="1"/>
</dbReference>
<feature type="domain" description="PBS-linker" evidence="9">
    <location>
        <begin position="1"/>
        <end position="180"/>
    </location>
</feature>
<dbReference type="InterPro" id="IPR008213">
    <property type="entry name" value="CpcD-like_dom"/>
</dbReference>
<dbReference type="InterPro" id="IPR001297">
    <property type="entry name" value="PBS_linker_dom"/>
</dbReference>
<dbReference type="PROSITE" id="PS51441">
    <property type="entry name" value="CPCD_LIKE"/>
    <property type="match status" value="1"/>
</dbReference>
<dbReference type="Pfam" id="PF01383">
    <property type="entry name" value="CpcD"/>
    <property type="match status" value="1"/>
</dbReference>
<dbReference type="PIRSF" id="PIRSF005898">
    <property type="entry name" value="Phycobilisome_CpeC/CpcI"/>
    <property type="match status" value="1"/>
</dbReference>
<keyword evidence="3" id="KW-0042">Antenna complex</keyword>
<protein>
    <submittedName>
        <fullName evidence="10">Photosystem I reaction center subunit XII</fullName>
    </submittedName>
</protein>
<keyword evidence="2" id="KW-0602">Photosynthesis</keyword>
<evidence type="ECO:0000259" key="8">
    <source>
        <dbReference type="PROSITE" id="PS51441"/>
    </source>
</evidence>
<dbReference type="AlphaFoldDB" id="A0A2G4F2T3"/>
<organism evidence="10 11">
    <name type="scientific">Tychonema bourrellyi FEM_GT703</name>
    <dbReference type="NCBI Taxonomy" id="2040638"/>
    <lineage>
        <taxon>Bacteria</taxon>
        <taxon>Bacillati</taxon>
        <taxon>Cyanobacteriota</taxon>
        <taxon>Cyanophyceae</taxon>
        <taxon>Oscillatoriophycideae</taxon>
        <taxon>Oscillatoriales</taxon>
        <taxon>Microcoleaceae</taxon>
        <taxon>Tychonema</taxon>
    </lineage>
</organism>
<dbReference type="OrthoDB" id="420396at2"/>
<reference evidence="10" key="1">
    <citation type="submission" date="2017-10" db="EMBL/GenBank/DDBJ databases">
        <title>Draft genome sequence of the planktic cyanobacteria Tychonema bourrellyi isolated from alpine lentic freshwater.</title>
        <authorList>
            <person name="Tett A."/>
            <person name="Armanini F."/>
            <person name="Asnicar F."/>
            <person name="Boscaini A."/>
            <person name="Pasolli E."/>
            <person name="Zolfo M."/>
            <person name="Donati C."/>
            <person name="Salmaso N."/>
            <person name="Segata N."/>
        </authorList>
    </citation>
    <scope>NUCLEOTIDE SEQUENCE</scope>
    <source>
        <strain evidence="10">FEM_GT703</strain>
    </source>
</reference>
<evidence type="ECO:0000256" key="3">
    <source>
        <dbReference type="ARBA" id="ARBA00022549"/>
    </source>
</evidence>
<dbReference type="GO" id="GO:0015979">
    <property type="term" value="P:photosynthesis"/>
    <property type="evidence" value="ECO:0007669"/>
    <property type="project" value="UniProtKB-KW"/>
</dbReference>
<evidence type="ECO:0000313" key="10">
    <source>
        <dbReference type="EMBL" id="PHX56060.1"/>
    </source>
</evidence>
<evidence type="ECO:0000256" key="4">
    <source>
        <dbReference type="ARBA" id="ARBA00022738"/>
    </source>
</evidence>
<evidence type="ECO:0000256" key="6">
    <source>
        <dbReference type="ARBA" id="ARBA00023136"/>
    </source>
</evidence>
<evidence type="ECO:0000256" key="7">
    <source>
        <dbReference type="PROSITE-ProRule" id="PRU00775"/>
    </source>
</evidence>
<dbReference type="Proteomes" id="UP000226442">
    <property type="component" value="Unassembled WGS sequence"/>
</dbReference>
<comment type="caution">
    <text evidence="10">The sequence shown here is derived from an EMBL/GenBank/DDBJ whole genome shotgun (WGS) entry which is preliminary data.</text>
</comment>
<evidence type="ECO:0000256" key="2">
    <source>
        <dbReference type="ARBA" id="ARBA00022531"/>
    </source>
</evidence>
<dbReference type="Pfam" id="PF00427">
    <property type="entry name" value="PBS_linker_poly"/>
    <property type="match status" value="1"/>
</dbReference>
<keyword evidence="4 7" id="KW-0605">Phycobilisome</keyword>
<keyword evidence="11" id="KW-1185">Reference proteome</keyword>
<name>A0A2G4F2T3_9CYAN</name>
<feature type="domain" description="CpcD-like" evidence="8">
    <location>
        <begin position="237"/>
        <end position="289"/>
    </location>
</feature>
<evidence type="ECO:0000313" key="11">
    <source>
        <dbReference type="Proteomes" id="UP000226442"/>
    </source>
</evidence>
<dbReference type="RefSeq" id="WP_096831832.1">
    <property type="nucleotide sequence ID" value="NZ_NXIB02000032.1"/>
</dbReference>
<evidence type="ECO:0000256" key="1">
    <source>
        <dbReference type="ARBA" id="ARBA00004445"/>
    </source>
</evidence>
<evidence type="ECO:0000256" key="5">
    <source>
        <dbReference type="ARBA" id="ARBA00023078"/>
    </source>
</evidence>
<dbReference type="InterPro" id="IPR016470">
    <property type="entry name" value="Phycobilisome"/>
</dbReference>
<sequence length="289" mass="32114">MAITTASSRLGTSALSDAPKVELRPNYTKDDVEAVIRATYRQLLGNDYLMKSERLKSAESLLRDGSLTVREFVRAVAKSELYKTKFLYSSFQTRTIELNYKHLLGRAPYDESEVVYHLDLYQTKGYEADVDSFIDSVEYQESFGEDIVPYYRGFDTQRGQKTVGFTRMFRLYRGYASSDTAQLEGNNSRLAVELGTNSATAVIGPSGGNEGWAYRASARNMTPSSGFGGAAAYGKEGKMFRVEVSGIRTGGYPAVRRSSRAFIVPVEDLSSQMQKFQRMGAKIASITPI</sequence>
<dbReference type="PANTHER" id="PTHR34011:SF6">
    <property type="entry name" value="PHYCOBILIPROTEIN APCE"/>
    <property type="match status" value="1"/>
</dbReference>
<proteinExistence type="inferred from homology"/>
<comment type="subcellular location">
    <subcellularLocation>
        <location evidence="1">Cellular thylakoid membrane</location>
        <topology evidence="1">Peripheral membrane protein</topology>
        <orientation evidence="1">Cytoplasmic side</orientation>
    </subcellularLocation>
</comment>
<dbReference type="GO" id="GO:0030089">
    <property type="term" value="C:phycobilisome"/>
    <property type="evidence" value="ECO:0007669"/>
    <property type="project" value="UniProtKB-UniRule"/>
</dbReference>
<dbReference type="GO" id="GO:0031676">
    <property type="term" value="C:plasma membrane-derived thylakoid membrane"/>
    <property type="evidence" value="ECO:0007669"/>
    <property type="project" value="UniProtKB-SubCell"/>
</dbReference>
<dbReference type="EMBL" id="NXIB02000032">
    <property type="protein sequence ID" value="PHX56060.1"/>
    <property type="molecule type" value="Genomic_DNA"/>
</dbReference>
<keyword evidence="5" id="KW-0793">Thylakoid</keyword>
<accession>A0A2G4F2T3</accession>
<comment type="similarity">
    <text evidence="7">Belongs to the phycobilisome linker protein family.</text>
</comment>
<dbReference type="SMART" id="SM01094">
    <property type="entry name" value="CpcD"/>
    <property type="match status" value="1"/>
</dbReference>
<dbReference type="PANTHER" id="PTHR34011">
    <property type="entry name" value="PHYCOBILISOME 32.1 KDA LINKER POLYPEPTIDE, PHYCOCYANIN-ASSOCIATED, ROD 2-RELATED"/>
    <property type="match status" value="1"/>
</dbReference>
<dbReference type="PROSITE" id="PS51445">
    <property type="entry name" value="PBS_LINKER"/>
    <property type="match status" value="1"/>
</dbReference>
<dbReference type="InterPro" id="IPR038255">
    <property type="entry name" value="PBS_linker_sf"/>
</dbReference>
<gene>
    <name evidence="10" type="ORF">CP500_007455</name>
</gene>
<evidence type="ECO:0000259" key="9">
    <source>
        <dbReference type="PROSITE" id="PS51445"/>
    </source>
</evidence>